<evidence type="ECO:0000313" key="2">
    <source>
        <dbReference type="Proteomes" id="UP000293764"/>
    </source>
</evidence>
<dbReference type="GO" id="GO:0016787">
    <property type="term" value="F:hydrolase activity"/>
    <property type="evidence" value="ECO:0007669"/>
    <property type="project" value="UniProtKB-KW"/>
</dbReference>
<name>A0A4Q5MXL7_9MICO</name>
<dbReference type="AlphaFoldDB" id="A0A4Q5MXL7"/>
<dbReference type="PANTHER" id="PTHR46649:SF4">
    <property type="entry name" value="HALOACID DEHALOGENASE-LIKE HYDROLASE (HAD) SUPERFAMILY PROTEIN"/>
    <property type="match status" value="1"/>
</dbReference>
<keyword evidence="2" id="KW-1185">Reference proteome</keyword>
<accession>A0A4Q5MXL7</accession>
<proteinExistence type="predicted"/>
<organism evidence="1 2">
    <name type="scientific">Pengzhenrongella frigida</name>
    <dbReference type="NCBI Taxonomy" id="1259133"/>
    <lineage>
        <taxon>Bacteria</taxon>
        <taxon>Bacillati</taxon>
        <taxon>Actinomycetota</taxon>
        <taxon>Actinomycetes</taxon>
        <taxon>Micrococcales</taxon>
        <taxon>Pengzhenrongella</taxon>
    </lineage>
</organism>
<protein>
    <submittedName>
        <fullName evidence="1">HAD family hydrolase</fullName>
    </submittedName>
</protein>
<dbReference type="Gene3D" id="3.40.50.1000">
    <property type="entry name" value="HAD superfamily/HAD-like"/>
    <property type="match status" value="1"/>
</dbReference>
<dbReference type="PANTHER" id="PTHR46649">
    <property type="match status" value="1"/>
</dbReference>
<reference evidence="1 2" key="1">
    <citation type="submission" date="2019-01" db="EMBL/GenBank/DDBJ databases">
        <title>Novel species of Cellulomonas.</title>
        <authorList>
            <person name="Liu Q."/>
            <person name="Xin Y.-H."/>
        </authorList>
    </citation>
    <scope>NUCLEOTIDE SEQUENCE [LARGE SCALE GENOMIC DNA]</scope>
    <source>
        <strain evidence="1 2">HLT2-17</strain>
    </source>
</reference>
<evidence type="ECO:0000313" key="1">
    <source>
        <dbReference type="EMBL" id="RYV49683.1"/>
    </source>
</evidence>
<sequence>MTFAAVIFDWRGTLVTTLSERQWVRAALCDRGRAAGPGDVDRLVTAIRAASGVENRLEGPGVDSDADYHQRTYLEVFHDAGCDDDLARALYEVESDPRHNPFATDALGTVLELRRRGVRVAVLSDIHFDVRPAFTAAGFENAVDVFTLSFEQGIQKPDSRMFTRTVGALGVEPADALMVGDRSGPDGAAVEAGITTLLLPPLTDLEDRRLHRVLALCATPEHREQ</sequence>
<dbReference type="EMBL" id="SDWW01000058">
    <property type="protein sequence ID" value="RYV49683.1"/>
    <property type="molecule type" value="Genomic_DNA"/>
</dbReference>
<dbReference type="PRINTS" id="PR00413">
    <property type="entry name" value="HADHALOGNASE"/>
</dbReference>
<dbReference type="OrthoDB" id="3362560at2"/>
<dbReference type="InterPro" id="IPR036412">
    <property type="entry name" value="HAD-like_sf"/>
</dbReference>
<gene>
    <name evidence="1" type="ORF">EUA98_17500</name>
</gene>
<dbReference type="InterPro" id="IPR023214">
    <property type="entry name" value="HAD_sf"/>
</dbReference>
<dbReference type="InterPro" id="IPR006439">
    <property type="entry name" value="HAD-SF_hydro_IA"/>
</dbReference>
<dbReference type="SUPFAM" id="SSF56784">
    <property type="entry name" value="HAD-like"/>
    <property type="match status" value="1"/>
</dbReference>
<dbReference type="Pfam" id="PF00702">
    <property type="entry name" value="Hydrolase"/>
    <property type="match status" value="1"/>
</dbReference>
<comment type="caution">
    <text evidence="1">The sequence shown here is derived from an EMBL/GenBank/DDBJ whole genome shotgun (WGS) entry which is preliminary data.</text>
</comment>
<dbReference type="Proteomes" id="UP000293764">
    <property type="component" value="Unassembled WGS sequence"/>
</dbReference>
<keyword evidence="1" id="KW-0378">Hydrolase</keyword>